<feature type="non-terminal residue" evidence="1">
    <location>
        <position position="47"/>
    </location>
</feature>
<protein>
    <recommendedName>
        <fullName evidence="2">BPL/LPL catalytic domain-containing protein</fullName>
    </recommendedName>
</protein>
<dbReference type="EMBL" id="UINC01074490">
    <property type="protein sequence ID" value="SVC11729.1"/>
    <property type="molecule type" value="Genomic_DNA"/>
</dbReference>
<accession>A0A382JJ53</accession>
<reference evidence="1" key="1">
    <citation type="submission" date="2018-05" db="EMBL/GenBank/DDBJ databases">
        <authorList>
            <person name="Lanie J.A."/>
            <person name="Ng W.-L."/>
            <person name="Kazmierczak K.M."/>
            <person name="Andrzejewski T.M."/>
            <person name="Davidsen T.M."/>
            <person name="Wayne K.J."/>
            <person name="Tettelin H."/>
            <person name="Glass J.I."/>
            <person name="Rusch D."/>
            <person name="Podicherti R."/>
            <person name="Tsui H.-C.T."/>
            <person name="Winkler M.E."/>
        </authorList>
    </citation>
    <scope>NUCLEOTIDE SEQUENCE</scope>
</reference>
<organism evidence="1">
    <name type="scientific">marine metagenome</name>
    <dbReference type="NCBI Taxonomy" id="408172"/>
    <lineage>
        <taxon>unclassified sequences</taxon>
        <taxon>metagenomes</taxon>
        <taxon>ecological metagenomes</taxon>
    </lineage>
</organism>
<evidence type="ECO:0000313" key="1">
    <source>
        <dbReference type="EMBL" id="SVC11729.1"/>
    </source>
</evidence>
<gene>
    <name evidence="1" type="ORF">METZ01_LOCUS264583</name>
</gene>
<proteinExistence type="predicted"/>
<evidence type="ECO:0008006" key="2">
    <source>
        <dbReference type="Google" id="ProtNLM"/>
    </source>
</evidence>
<sequence>MKLEVKISHKKVDYNKAVQVLEKRVNDVIEGKKPELLWILEHNSIYT</sequence>
<name>A0A382JJ53_9ZZZZ</name>
<dbReference type="AlphaFoldDB" id="A0A382JJ53"/>